<dbReference type="InterPro" id="IPR018060">
    <property type="entry name" value="HTH_AraC"/>
</dbReference>
<dbReference type="RefSeq" id="WP_175396226.1">
    <property type="nucleotide sequence ID" value="NZ_JABMCB010000185.1"/>
</dbReference>
<dbReference type="PANTHER" id="PTHR43280">
    <property type="entry name" value="ARAC-FAMILY TRANSCRIPTIONAL REGULATOR"/>
    <property type="match status" value="1"/>
</dbReference>
<dbReference type="Gene3D" id="2.60.120.10">
    <property type="entry name" value="Jelly Rolls"/>
    <property type="match status" value="1"/>
</dbReference>
<dbReference type="GO" id="GO:0003700">
    <property type="term" value="F:DNA-binding transcription factor activity"/>
    <property type="evidence" value="ECO:0007669"/>
    <property type="project" value="InterPro"/>
</dbReference>
<keyword evidence="1" id="KW-0805">Transcription regulation</keyword>
<keyword evidence="3" id="KW-0804">Transcription</keyword>
<dbReference type="InterPro" id="IPR037923">
    <property type="entry name" value="HTH-like"/>
</dbReference>
<gene>
    <name evidence="5" type="ORF">HP552_14980</name>
</gene>
<dbReference type="PROSITE" id="PS01124">
    <property type="entry name" value="HTH_ARAC_FAMILY_2"/>
    <property type="match status" value="1"/>
</dbReference>
<evidence type="ECO:0000313" key="6">
    <source>
        <dbReference type="Proteomes" id="UP000526125"/>
    </source>
</evidence>
<evidence type="ECO:0000256" key="3">
    <source>
        <dbReference type="ARBA" id="ARBA00023163"/>
    </source>
</evidence>
<dbReference type="SUPFAM" id="SSF51215">
    <property type="entry name" value="Regulatory protein AraC"/>
    <property type="match status" value="1"/>
</dbReference>
<organism evidence="5 6">
    <name type="scientific">Paenibacillus xylanilyticus</name>
    <dbReference type="NCBI Taxonomy" id="248903"/>
    <lineage>
        <taxon>Bacteria</taxon>
        <taxon>Bacillati</taxon>
        <taxon>Bacillota</taxon>
        <taxon>Bacilli</taxon>
        <taxon>Bacillales</taxon>
        <taxon>Paenibacillaceae</taxon>
        <taxon>Paenibacillus</taxon>
    </lineage>
</organism>
<dbReference type="InterPro" id="IPR009057">
    <property type="entry name" value="Homeodomain-like_sf"/>
</dbReference>
<dbReference type="EMBL" id="JABMCB010000185">
    <property type="protein sequence ID" value="NUU76531.1"/>
    <property type="molecule type" value="Genomic_DNA"/>
</dbReference>
<dbReference type="Pfam" id="PF02311">
    <property type="entry name" value="AraC_binding"/>
    <property type="match status" value="1"/>
</dbReference>
<dbReference type="SUPFAM" id="SSF46689">
    <property type="entry name" value="Homeodomain-like"/>
    <property type="match status" value="2"/>
</dbReference>
<name>A0A7Y6BXX3_9BACL</name>
<proteinExistence type="predicted"/>
<dbReference type="InterPro" id="IPR003313">
    <property type="entry name" value="AraC-bd"/>
</dbReference>
<dbReference type="PANTHER" id="PTHR43280:SF28">
    <property type="entry name" value="HTH-TYPE TRANSCRIPTIONAL ACTIVATOR RHAS"/>
    <property type="match status" value="1"/>
</dbReference>
<reference evidence="5 6" key="1">
    <citation type="submission" date="2020-05" db="EMBL/GenBank/DDBJ databases">
        <title>Genome Sequencing of Type Strains.</title>
        <authorList>
            <person name="Lemaire J.F."/>
            <person name="Inderbitzin P."/>
            <person name="Gregorio O.A."/>
            <person name="Collins S.B."/>
            <person name="Wespe N."/>
            <person name="Knight-Connoni V."/>
        </authorList>
    </citation>
    <scope>NUCLEOTIDE SEQUENCE [LARGE SCALE GENOMIC DNA]</scope>
    <source>
        <strain evidence="5 6">LMG 21957</strain>
    </source>
</reference>
<comment type="caution">
    <text evidence="5">The sequence shown here is derived from an EMBL/GenBank/DDBJ whole genome shotgun (WGS) entry which is preliminary data.</text>
</comment>
<dbReference type="SMART" id="SM00342">
    <property type="entry name" value="HTH_ARAC"/>
    <property type="match status" value="1"/>
</dbReference>
<accession>A0A7Y6BXX3</accession>
<evidence type="ECO:0000256" key="2">
    <source>
        <dbReference type="ARBA" id="ARBA00023125"/>
    </source>
</evidence>
<dbReference type="InterPro" id="IPR020449">
    <property type="entry name" value="Tscrpt_reg_AraC-type_HTH"/>
</dbReference>
<feature type="domain" description="HTH araC/xylS-type" evidence="4">
    <location>
        <begin position="185"/>
        <end position="283"/>
    </location>
</feature>
<dbReference type="InterPro" id="IPR018062">
    <property type="entry name" value="HTH_AraC-typ_CS"/>
</dbReference>
<evidence type="ECO:0000313" key="5">
    <source>
        <dbReference type="EMBL" id="NUU76531.1"/>
    </source>
</evidence>
<dbReference type="PRINTS" id="PR00032">
    <property type="entry name" value="HTHARAC"/>
</dbReference>
<sequence length="293" mass="34172">MSQPFRADYHDPTGYLDIEYDRRLGYYSMTADHLHDHYELYYLLKGERIYFIKDRSYHVKAGDFVFVDRNAVHKTLESGRPDHERIVLYLKPELFGEMSIAPSLIEGLKEPFGWEVPMLRLPPHNSETAERIVNEMIDEMVQPQAGSSLLLRHRSIELLLIAYRNQQQGKVHAAESEPILHPKTQAVVRYLNENYQNPLSLPEVAAEFRISPHYLSRLFKQTTGFTFIDYLNLLRVKEAQRLLRESGDSITEIAWRAGFSNFSHFGKVFKRTVQMSPRTYRQGYKDSGLSQSL</sequence>
<keyword evidence="2" id="KW-0238">DNA-binding</keyword>
<evidence type="ECO:0000259" key="4">
    <source>
        <dbReference type="PROSITE" id="PS01124"/>
    </source>
</evidence>
<protein>
    <submittedName>
        <fullName evidence="5">Helix-turn-helix domain-containing protein</fullName>
    </submittedName>
</protein>
<dbReference type="Gene3D" id="1.10.10.60">
    <property type="entry name" value="Homeodomain-like"/>
    <property type="match status" value="2"/>
</dbReference>
<dbReference type="Proteomes" id="UP000526125">
    <property type="component" value="Unassembled WGS sequence"/>
</dbReference>
<dbReference type="GO" id="GO:0043565">
    <property type="term" value="F:sequence-specific DNA binding"/>
    <property type="evidence" value="ECO:0007669"/>
    <property type="project" value="InterPro"/>
</dbReference>
<evidence type="ECO:0000256" key="1">
    <source>
        <dbReference type="ARBA" id="ARBA00023015"/>
    </source>
</evidence>
<dbReference type="PROSITE" id="PS00041">
    <property type="entry name" value="HTH_ARAC_FAMILY_1"/>
    <property type="match status" value="1"/>
</dbReference>
<dbReference type="AlphaFoldDB" id="A0A7Y6BXX3"/>
<dbReference type="Pfam" id="PF12833">
    <property type="entry name" value="HTH_18"/>
    <property type="match status" value="1"/>
</dbReference>
<keyword evidence="6" id="KW-1185">Reference proteome</keyword>
<dbReference type="InterPro" id="IPR014710">
    <property type="entry name" value="RmlC-like_jellyroll"/>
</dbReference>